<dbReference type="Gene3D" id="2.30.330.10">
    <property type="entry name" value="SpoA-like"/>
    <property type="match status" value="1"/>
</dbReference>
<keyword evidence="8" id="KW-0472">Membrane</keyword>
<evidence type="ECO:0000256" key="4">
    <source>
        <dbReference type="ARBA" id="ARBA00021898"/>
    </source>
</evidence>
<dbReference type="PANTHER" id="PTHR30034:SF6">
    <property type="entry name" value="YOP PROTEINS TRANSLOCATION PROTEIN Q"/>
    <property type="match status" value="1"/>
</dbReference>
<evidence type="ECO:0000313" key="12">
    <source>
        <dbReference type="EMBL" id="ALS75366.1"/>
    </source>
</evidence>
<evidence type="ECO:0000313" key="13">
    <source>
        <dbReference type="Proteomes" id="UP000067683"/>
    </source>
</evidence>
<keyword evidence="7" id="KW-0283">Flagellar rotation</keyword>
<keyword evidence="12" id="KW-0966">Cell projection</keyword>
<dbReference type="KEGG" id="prt:AUC31_09085"/>
<dbReference type="Pfam" id="PF01052">
    <property type="entry name" value="FliMN_C"/>
    <property type="match status" value="1"/>
</dbReference>
<dbReference type="SUPFAM" id="SSF103039">
    <property type="entry name" value="CheC-like"/>
    <property type="match status" value="1"/>
</dbReference>
<evidence type="ECO:0000259" key="11">
    <source>
        <dbReference type="Pfam" id="PF01052"/>
    </source>
</evidence>
<feature type="domain" description="Flagellar motor switch protein FliN-like C-terminal" evidence="11">
    <location>
        <begin position="235"/>
        <end position="303"/>
    </location>
</feature>
<evidence type="ECO:0000256" key="9">
    <source>
        <dbReference type="ARBA" id="ARBA00023143"/>
    </source>
</evidence>
<evidence type="ECO:0000256" key="5">
    <source>
        <dbReference type="ARBA" id="ARBA00022475"/>
    </source>
</evidence>
<keyword evidence="12" id="KW-0282">Flagellum</keyword>
<dbReference type="InterPro" id="IPR028976">
    <property type="entry name" value="CheC-like_sf"/>
</dbReference>
<evidence type="ECO:0000256" key="8">
    <source>
        <dbReference type="ARBA" id="ARBA00023136"/>
    </source>
</evidence>
<accession>A0A0U2Q8W5</accession>
<dbReference type="InterPro" id="IPR001543">
    <property type="entry name" value="FliN-like_C"/>
</dbReference>
<evidence type="ECO:0000256" key="3">
    <source>
        <dbReference type="ARBA" id="ARBA00011049"/>
    </source>
</evidence>
<reference evidence="12" key="1">
    <citation type="submission" date="2016-01" db="EMBL/GenBank/DDBJ databases">
        <title>Complete genome of Planococcus rifietoensis type strain M8.</title>
        <authorList>
            <person name="See-Too W.S."/>
        </authorList>
    </citation>
    <scope>NUCLEOTIDE SEQUENCE [LARGE SCALE GENOMIC DNA]</scope>
    <source>
        <strain evidence="12">M8</strain>
    </source>
</reference>
<dbReference type="InterPro" id="IPR001689">
    <property type="entry name" value="Flag_FliM"/>
</dbReference>
<evidence type="ECO:0000256" key="1">
    <source>
        <dbReference type="ARBA" id="ARBA00004117"/>
    </source>
</evidence>
<organism evidence="12 13">
    <name type="scientific">Planococcus rifietoensis</name>
    <dbReference type="NCBI Taxonomy" id="200991"/>
    <lineage>
        <taxon>Bacteria</taxon>
        <taxon>Bacillati</taxon>
        <taxon>Bacillota</taxon>
        <taxon>Bacilli</taxon>
        <taxon>Bacillales</taxon>
        <taxon>Caryophanaceae</taxon>
        <taxon>Planococcus</taxon>
    </lineage>
</organism>
<dbReference type="Proteomes" id="UP000067683">
    <property type="component" value="Chromosome"/>
</dbReference>
<keyword evidence="6" id="KW-0145">Chemotaxis</keyword>
<dbReference type="GO" id="GO:0009425">
    <property type="term" value="C:bacterial-type flagellum basal body"/>
    <property type="evidence" value="ECO:0007669"/>
    <property type="project" value="UniProtKB-SubCell"/>
</dbReference>
<dbReference type="GO" id="GO:0050918">
    <property type="term" value="P:positive chemotaxis"/>
    <property type="evidence" value="ECO:0007669"/>
    <property type="project" value="TreeGrafter"/>
</dbReference>
<keyword evidence="5" id="KW-1003">Cell membrane</keyword>
<evidence type="ECO:0000256" key="2">
    <source>
        <dbReference type="ARBA" id="ARBA00004202"/>
    </source>
</evidence>
<dbReference type="GO" id="GO:0005886">
    <property type="term" value="C:plasma membrane"/>
    <property type="evidence" value="ECO:0007669"/>
    <property type="project" value="UniProtKB-SubCell"/>
</dbReference>
<dbReference type="EMBL" id="CP013659">
    <property type="protein sequence ID" value="ALS75366.1"/>
    <property type="molecule type" value="Genomic_DNA"/>
</dbReference>
<protein>
    <recommendedName>
        <fullName evidence="4 10">Flagellar motor switch protein FliM</fullName>
    </recommendedName>
</protein>
<dbReference type="PRINTS" id="PR00955">
    <property type="entry name" value="FLGMOTORFLIM"/>
</dbReference>
<proteinExistence type="inferred from homology"/>
<gene>
    <name evidence="12" type="ORF">AUC31_09085</name>
</gene>
<dbReference type="InterPro" id="IPR036429">
    <property type="entry name" value="SpoA-like_sf"/>
</dbReference>
<dbReference type="CDD" id="cd17908">
    <property type="entry name" value="FliM"/>
    <property type="match status" value="1"/>
</dbReference>
<dbReference type="SUPFAM" id="SSF101801">
    <property type="entry name" value="Surface presentation of antigens (SPOA)"/>
    <property type="match status" value="1"/>
</dbReference>
<dbReference type="PANTHER" id="PTHR30034">
    <property type="entry name" value="FLAGELLAR MOTOR SWITCH PROTEIN FLIM"/>
    <property type="match status" value="1"/>
</dbReference>
<dbReference type="AlphaFoldDB" id="A0A0U2Q8W5"/>
<dbReference type="Gene3D" id="3.40.1550.10">
    <property type="entry name" value="CheC-like"/>
    <property type="match status" value="1"/>
</dbReference>
<evidence type="ECO:0000256" key="10">
    <source>
        <dbReference type="NCBIfam" id="TIGR01397"/>
    </source>
</evidence>
<keyword evidence="9" id="KW-0975">Bacterial flagellum</keyword>
<name>A0A0U2Q8W5_9BACL</name>
<dbReference type="PIRSF" id="PIRSF002888">
    <property type="entry name" value="FliM"/>
    <property type="match status" value="1"/>
</dbReference>
<comment type="similarity">
    <text evidence="3">Belongs to the FliM family.</text>
</comment>
<dbReference type="Pfam" id="PF02154">
    <property type="entry name" value="FliM"/>
    <property type="match status" value="1"/>
</dbReference>
<dbReference type="OrthoDB" id="9806941at2"/>
<dbReference type="GO" id="GO:0071978">
    <property type="term" value="P:bacterial-type flagellum-dependent swarming motility"/>
    <property type="evidence" value="ECO:0007669"/>
    <property type="project" value="TreeGrafter"/>
</dbReference>
<evidence type="ECO:0000256" key="6">
    <source>
        <dbReference type="ARBA" id="ARBA00022500"/>
    </source>
</evidence>
<keyword evidence="13" id="KW-1185">Reference proteome</keyword>
<dbReference type="NCBIfam" id="TIGR01397">
    <property type="entry name" value="fliM_switch"/>
    <property type="match status" value="1"/>
</dbReference>
<sequence>METNFSGINREALNSKKIHTYDFKKALRFSQDQIRTLSRIHENFARLLTSYFSTQLRTYVQITAEKVEQVAYTDFLENIEKKSILGVFEAPPLNGSMVMKFSPEVAYVMFDRLLGGQGNVGQKPSDLTEIEISVINRIFAQSLGCFQEAWTSVIELTPELKEVEVNPQFLPMASPNETVIIVKLQAKIGETEGEIQLCLPHLVLEQVLPKLSARHWLASQKKAVEHEEVEVLERRLHATKMDVAAVLGEVAIDIKDFLDLKKGDILRLDESIDAPVKLYIDQKQKFLAQPGISKGRLAVQITGLCVEGEVCDEG</sequence>
<comment type="subcellular location">
    <subcellularLocation>
        <location evidence="1">Bacterial flagellum basal body</location>
    </subcellularLocation>
    <subcellularLocation>
        <location evidence="2">Cell membrane</location>
        <topology evidence="2">Peripheral membrane protein</topology>
    </subcellularLocation>
</comment>
<keyword evidence="12" id="KW-0969">Cilium</keyword>
<evidence type="ECO:0000256" key="7">
    <source>
        <dbReference type="ARBA" id="ARBA00022779"/>
    </source>
</evidence>
<dbReference type="RefSeq" id="WP_058382073.1">
    <property type="nucleotide sequence ID" value="NZ_CP013659.2"/>
</dbReference>
<dbReference type="STRING" id="200991.AUC31_09085"/>
<dbReference type="GO" id="GO:0003774">
    <property type="term" value="F:cytoskeletal motor activity"/>
    <property type="evidence" value="ECO:0007669"/>
    <property type="project" value="InterPro"/>
</dbReference>